<comment type="caution">
    <text evidence="2">The sequence shown here is derived from an EMBL/GenBank/DDBJ whole genome shotgun (WGS) entry which is preliminary data.</text>
</comment>
<name>A0A0C2NF73_THEKT</name>
<evidence type="ECO:0000313" key="2">
    <source>
        <dbReference type="EMBL" id="KII72642.1"/>
    </source>
</evidence>
<dbReference type="Proteomes" id="UP000031668">
    <property type="component" value="Unassembled WGS sequence"/>
</dbReference>
<protein>
    <submittedName>
        <fullName evidence="2">Uncharacterized protein</fullName>
    </submittedName>
</protein>
<sequence length="99" mass="11109">MLQRTSDLVNHKPKKGGSRTSHEGQTATRPPKTEELLQSSVQRHNYRPTKARSRLRQRLYSCSKVIATGDRRAKPPSGEESTSSSAIKNRNNLVVPNRS</sequence>
<evidence type="ECO:0000313" key="3">
    <source>
        <dbReference type="Proteomes" id="UP000031668"/>
    </source>
</evidence>
<gene>
    <name evidence="2" type="ORF">RF11_10384</name>
</gene>
<feature type="compositionally biased region" description="Polar residues" evidence="1">
    <location>
        <begin position="79"/>
        <end position="99"/>
    </location>
</feature>
<dbReference type="AlphaFoldDB" id="A0A0C2NF73"/>
<accession>A0A0C2NF73</accession>
<evidence type="ECO:0000256" key="1">
    <source>
        <dbReference type="SAM" id="MobiDB-lite"/>
    </source>
</evidence>
<organism evidence="2 3">
    <name type="scientific">Thelohanellus kitauei</name>
    <name type="common">Myxosporean</name>
    <dbReference type="NCBI Taxonomy" id="669202"/>
    <lineage>
        <taxon>Eukaryota</taxon>
        <taxon>Metazoa</taxon>
        <taxon>Cnidaria</taxon>
        <taxon>Myxozoa</taxon>
        <taxon>Myxosporea</taxon>
        <taxon>Bivalvulida</taxon>
        <taxon>Platysporina</taxon>
        <taxon>Myxobolidae</taxon>
        <taxon>Thelohanellus</taxon>
    </lineage>
</organism>
<proteinExistence type="predicted"/>
<keyword evidence="3" id="KW-1185">Reference proteome</keyword>
<feature type="region of interest" description="Disordered" evidence="1">
    <location>
        <begin position="1"/>
        <end position="99"/>
    </location>
</feature>
<feature type="compositionally biased region" description="Basic residues" evidence="1">
    <location>
        <begin position="44"/>
        <end position="57"/>
    </location>
</feature>
<reference evidence="2 3" key="1">
    <citation type="journal article" date="2014" name="Genome Biol. Evol.">
        <title>The genome of the myxosporean Thelohanellus kitauei shows adaptations to nutrient acquisition within its fish host.</title>
        <authorList>
            <person name="Yang Y."/>
            <person name="Xiong J."/>
            <person name="Zhou Z."/>
            <person name="Huo F."/>
            <person name="Miao W."/>
            <person name="Ran C."/>
            <person name="Liu Y."/>
            <person name="Zhang J."/>
            <person name="Feng J."/>
            <person name="Wang M."/>
            <person name="Wang M."/>
            <person name="Wang L."/>
            <person name="Yao B."/>
        </authorList>
    </citation>
    <scope>NUCLEOTIDE SEQUENCE [LARGE SCALE GENOMIC DNA]</scope>
    <source>
        <strain evidence="2">Wuqing</strain>
    </source>
</reference>
<dbReference type="EMBL" id="JWZT01001156">
    <property type="protein sequence ID" value="KII72642.1"/>
    <property type="molecule type" value="Genomic_DNA"/>
</dbReference>